<accession>A0A6J4U5B9</accession>
<evidence type="ECO:0000313" key="2">
    <source>
        <dbReference type="EMBL" id="CAA9540836.1"/>
    </source>
</evidence>
<name>A0A6J4U5B9_9BACT</name>
<dbReference type="InterPro" id="IPR036514">
    <property type="entry name" value="SGNH_hydro_sf"/>
</dbReference>
<dbReference type="EMBL" id="CADCWF010000042">
    <property type="protein sequence ID" value="CAA9540836.1"/>
    <property type="molecule type" value="Genomic_DNA"/>
</dbReference>
<feature type="domain" description="SGNH hydrolase-type esterase" evidence="1">
    <location>
        <begin position="6"/>
        <end position="186"/>
    </location>
</feature>
<protein>
    <submittedName>
        <fullName evidence="2">Arylesterase</fullName>
    </submittedName>
</protein>
<reference evidence="2" key="1">
    <citation type="submission" date="2020-02" db="EMBL/GenBank/DDBJ databases">
        <authorList>
            <person name="Meier V. D."/>
        </authorList>
    </citation>
    <scope>NUCLEOTIDE SEQUENCE</scope>
    <source>
        <strain evidence="2">AVDCRST_MAG59</strain>
    </source>
</reference>
<dbReference type="InterPro" id="IPR013830">
    <property type="entry name" value="SGNH_hydro"/>
</dbReference>
<dbReference type="Gene3D" id="3.40.50.1110">
    <property type="entry name" value="SGNH hydrolase"/>
    <property type="match status" value="1"/>
</dbReference>
<dbReference type="GO" id="GO:0016788">
    <property type="term" value="F:hydrolase activity, acting on ester bonds"/>
    <property type="evidence" value="ECO:0007669"/>
    <property type="project" value="UniProtKB-ARBA"/>
</dbReference>
<dbReference type="CDD" id="cd01839">
    <property type="entry name" value="SGNH_arylesterase_like"/>
    <property type="match status" value="1"/>
</dbReference>
<dbReference type="Pfam" id="PF13472">
    <property type="entry name" value="Lipase_GDSL_2"/>
    <property type="match status" value="1"/>
</dbReference>
<dbReference type="AlphaFoldDB" id="A0A6J4U5B9"/>
<evidence type="ECO:0000259" key="1">
    <source>
        <dbReference type="Pfam" id="PF13472"/>
    </source>
</evidence>
<gene>
    <name evidence="2" type="ORF">AVDCRST_MAG59-820</name>
</gene>
<organism evidence="2">
    <name type="scientific">uncultured Thermomicrobiales bacterium</name>
    <dbReference type="NCBI Taxonomy" id="1645740"/>
    <lineage>
        <taxon>Bacteria</taxon>
        <taxon>Pseudomonadati</taxon>
        <taxon>Thermomicrobiota</taxon>
        <taxon>Thermomicrobia</taxon>
        <taxon>Thermomicrobiales</taxon>
        <taxon>environmental samples</taxon>
    </lineage>
</organism>
<sequence>MKTVLCYGDSNTWGSDPATRTRFPPDVRWTGILAASLGSGYSVIEEGLNGRTTRWDDPIELHRNGLTYLVPCLESHQPLDLVAIMLGTNDLKARFRLSVADIAQSAAGLAQIASRTARNAAGQPSAILLVAPPPVAILTGFDLMFEGAEAKSTLFADYYARSAGWNGLDFFDAGSVIRSSDLDGIHFEPGEHRKLGEEVAAKVRELIG</sequence>
<proteinExistence type="predicted"/>
<dbReference type="SUPFAM" id="SSF52266">
    <property type="entry name" value="SGNH hydrolase"/>
    <property type="match status" value="1"/>
</dbReference>